<dbReference type="PRINTS" id="PR00609">
    <property type="entry name" value="CYTOCHROMEC3"/>
</dbReference>
<evidence type="ECO:0000313" key="11">
    <source>
        <dbReference type="Proteomes" id="UP000247465"/>
    </source>
</evidence>
<feature type="binding site" description="axial binding residue" evidence="6">
    <location>
        <position position="129"/>
    </location>
    <ligand>
        <name>heme c</name>
        <dbReference type="ChEBI" id="CHEBI:61717"/>
        <label>1</label>
    </ligand>
    <ligandPart>
        <name>Fe</name>
        <dbReference type="ChEBI" id="CHEBI:18248"/>
    </ligandPart>
</feature>
<dbReference type="AlphaFoldDB" id="A0A2Z4AF42"/>
<dbReference type="Proteomes" id="UP000247465">
    <property type="component" value="Chromosome"/>
</dbReference>
<dbReference type="PANTHER" id="PTHR39425:SF1">
    <property type="entry name" value="CYTOCHROME C7-LIKE DOMAIN-CONTAINING PROTEIN"/>
    <property type="match status" value="1"/>
</dbReference>
<evidence type="ECO:0000259" key="9">
    <source>
        <dbReference type="Pfam" id="PF14522"/>
    </source>
</evidence>
<proteinExistence type="predicted"/>
<feature type="binding site" description="axial binding residue" evidence="6">
    <location>
        <position position="143"/>
    </location>
    <ligand>
        <name>heme c</name>
        <dbReference type="ChEBI" id="CHEBI:61717"/>
        <label>1</label>
    </ligand>
    <ligandPart>
        <name>Fe</name>
        <dbReference type="ChEBI" id="CHEBI:18248"/>
    </ligandPart>
</feature>
<evidence type="ECO:0000256" key="4">
    <source>
        <dbReference type="ARBA" id="ARBA00022982"/>
    </source>
</evidence>
<feature type="domain" description="Class III cytochrome C" evidence="8">
    <location>
        <begin position="45"/>
        <end position="97"/>
    </location>
</feature>
<dbReference type="GO" id="GO:0020037">
    <property type="term" value="F:heme binding"/>
    <property type="evidence" value="ECO:0007669"/>
    <property type="project" value="InterPro"/>
</dbReference>
<gene>
    <name evidence="10" type="primary">qrcA</name>
    <name evidence="10" type="ORF">DF168_00780</name>
</gene>
<feature type="binding site" description="axial binding residue" evidence="6">
    <location>
        <position position="139"/>
    </location>
    <ligand>
        <name>heme c</name>
        <dbReference type="ChEBI" id="CHEBI:61717"/>
        <label>1</label>
    </ligand>
    <ligandPart>
        <name>Fe</name>
        <dbReference type="ChEBI" id="CHEBI:18248"/>
    </ligandPart>
</feature>
<dbReference type="InterPro" id="IPR020942">
    <property type="entry name" value="Cyt_c_III_dom"/>
</dbReference>
<dbReference type="EC" id="1.97.-.-" evidence="10"/>
<protein>
    <submittedName>
        <fullName evidence="10">Menaquinone reductase, multiheme cytochrome c subunit</fullName>
        <ecNumber evidence="10">1.97.-.-</ecNumber>
    </submittedName>
</protein>
<organism evidence="10 11">
    <name type="scientific">Candidatus Moanibacter tarae</name>
    <dbReference type="NCBI Taxonomy" id="2200854"/>
    <lineage>
        <taxon>Bacteria</taxon>
        <taxon>Pseudomonadati</taxon>
        <taxon>Verrucomicrobiota</taxon>
        <taxon>Opitutia</taxon>
        <taxon>Puniceicoccales</taxon>
        <taxon>Puniceicoccales incertae sedis</taxon>
        <taxon>Candidatus Moanibacter</taxon>
    </lineage>
</organism>
<dbReference type="GO" id="GO:0046872">
    <property type="term" value="F:metal ion binding"/>
    <property type="evidence" value="ECO:0007669"/>
    <property type="project" value="UniProtKB-KW"/>
</dbReference>
<evidence type="ECO:0000256" key="5">
    <source>
        <dbReference type="ARBA" id="ARBA00023004"/>
    </source>
</evidence>
<keyword evidence="7" id="KW-1133">Transmembrane helix</keyword>
<evidence type="ECO:0000256" key="1">
    <source>
        <dbReference type="ARBA" id="ARBA00022448"/>
    </source>
</evidence>
<feature type="binding site" description="axial binding residue" evidence="6">
    <location>
        <position position="142"/>
    </location>
    <ligand>
        <name>heme c</name>
        <dbReference type="ChEBI" id="CHEBI:61717"/>
        <label>1</label>
    </ligand>
    <ligandPart>
        <name>Fe</name>
        <dbReference type="ChEBI" id="CHEBI:18248"/>
    </ligandPart>
</feature>
<keyword evidence="5 6" id="KW-0408">Iron</keyword>
<feature type="domain" description="Cytochrome c7-like" evidence="9">
    <location>
        <begin position="126"/>
        <end position="217"/>
    </location>
</feature>
<dbReference type="Gene3D" id="3.90.10.10">
    <property type="entry name" value="Cytochrome C3"/>
    <property type="match status" value="2"/>
</dbReference>
<evidence type="ECO:0000313" key="10">
    <source>
        <dbReference type="EMBL" id="AWT59588.1"/>
    </source>
</evidence>
<name>A0A2Z4AF42_9BACT</name>
<evidence type="ECO:0000256" key="2">
    <source>
        <dbReference type="ARBA" id="ARBA00022617"/>
    </source>
</evidence>
<dbReference type="SUPFAM" id="SSF48695">
    <property type="entry name" value="Multiheme cytochromes"/>
    <property type="match status" value="1"/>
</dbReference>
<dbReference type="InterPro" id="IPR029467">
    <property type="entry name" value="Cyt_c7-like"/>
</dbReference>
<feature type="binding site" description="axial binding residue" evidence="6">
    <location>
        <position position="132"/>
    </location>
    <ligand>
        <name>heme c</name>
        <dbReference type="ChEBI" id="CHEBI:61717"/>
        <label>1</label>
    </ligand>
    <ligandPart>
        <name>Fe</name>
        <dbReference type="ChEBI" id="CHEBI:18248"/>
    </ligandPart>
</feature>
<dbReference type="PANTHER" id="PTHR39425">
    <property type="entry name" value="LIPOPROTEIN CYTOCHROME C"/>
    <property type="match status" value="1"/>
</dbReference>
<evidence type="ECO:0000256" key="7">
    <source>
        <dbReference type="SAM" id="Phobius"/>
    </source>
</evidence>
<feature type="transmembrane region" description="Helical" evidence="7">
    <location>
        <begin position="16"/>
        <end position="35"/>
    </location>
</feature>
<dbReference type="InterPro" id="IPR002322">
    <property type="entry name" value="Cyt_c_III"/>
</dbReference>
<keyword evidence="7" id="KW-0812">Transmembrane</keyword>
<keyword evidence="1" id="KW-0813">Transport</keyword>
<dbReference type="EMBL" id="CP029803">
    <property type="protein sequence ID" value="AWT59588.1"/>
    <property type="molecule type" value="Genomic_DNA"/>
</dbReference>
<evidence type="ECO:0000256" key="6">
    <source>
        <dbReference type="PIRSR" id="PIRSR602322-1"/>
    </source>
</evidence>
<dbReference type="GO" id="GO:0009055">
    <property type="term" value="F:electron transfer activity"/>
    <property type="evidence" value="ECO:0007669"/>
    <property type="project" value="InterPro"/>
</dbReference>
<evidence type="ECO:0000256" key="3">
    <source>
        <dbReference type="ARBA" id="ARBA00022723"/>
    </source>
</evidence>
<dbReference type="InterPro" id="IPR036280">
    <property type="entry name" value="Multihaem_cyt_sf"/>
</dbReference>
<dbReference type="Pfam" id="PF14522">
    <property type="entry name" value="Cytochrome_C7"/>
    <property type="match status" value="1"/>
</dbReference>
<dbReference type="GO" id="GO:0016491">
    <property type="term" value="F:oxidoreductase activity"/>
    <property type="evidence" value="ECO:0007669"/>
    <property type="project" value="UniProtKB-KW"/>
</dbReference>
<keyword evidence="4" id="KW-0249">Electron transport</keyword>
<sequence length="217" mass="24515">MANIFPKWANTVPLKVLLGLLLLVGVISGGITYYATPKYTRVGYQPKQPVAFDHNLHVEQVGLDCRYCHTFVDRSEHSNVPDAGTCMNCHSMIKQNSPALALIRESYSSGEPIPWVRVHKTPDYVFFNHSVHVNRGISCVECHGQVNRMKEVYHAKSLGMAFCLDCHRHPDKAVRPLEKVYDLDWKATNVNAQIEEGSERVKKWEVNAPLSCSGCHR</sequence>
<dbReference type="CDD" id="cd08168">
    <property type="entry name" value="Cytochrom_C3"/>
    <property type="match status" value="1"/>
</dbReference>
<keyword evidence="10" id="KW-0560">Oxidoreductase</keyword>
<accession>A0A2Z4AF42</accession>
<keyword evidence="3 6" id="KW-0479">Metal-binding</keyword>
<comment type="cofactor">
    <cofactor evidence="6">
        <name>heme c</name>
        <dbReference type="ChEBI" id="CHEBI:61717"/>
    </cofactor>
    <text evidence="6">Binds 4 heme c groups covalently per monomer.</text>
</comment>
<keyword evidence="7" id="KW-0472">Membrane</keyword>
<dbReference type="KEGG" id="mtar:DF168_00780"/>
<evidence type="ECO:0000259" key="8">
    <source>
        <dbReference type="Pfam" id="PF02085"/>
    </source>
</evidence>
<dbReference type="Pfam" id="PF02085">
    <property type="entry name" value="Cytochrom_CIII"/>
    <property type="match status" value="1"/>
</dbReference>
<keyword evidence="2 6" id="KW-0349">Heme</keyword>
<reference evidence="10 11" key="1">
    <citation type="submission" date="2018-06" db="EMBL/GenBank/DDBJ databases">
        <title>Draft Genome Sequence of a Novel Marine Bacterium Related to the Verrucomicrobia.</title>
        <authorList>
            <person name="Vosseberg J."/>
            <person name="Martijn J."/>
            <person name="Ettema T.J.G."/>
        </authorList>
    </citation>
    <scope>NUCLEOTIDE SEQUENCE [LARGE SCALE GENOMIC DNA]</scope>
    <source>
        <strain evidence="10">TARA_B100001123</strain>
    </source>
</reference>